<dbReference type="InterPro" id="IPR045862">
    <property type="entry name" value="Trf4-like"/>
</dbReference>
<proteinExistence type="inferred from homology"/>
<dbReference type="EMBL" id="KN831774">
    <property type="protein sequence ID" value="KIM43936.1"/>
    <property type="molecule type" value="Genomic_DNA"/>
</dbReference>
<gene>
    <name evidence="7" type="ORF">M413DRAFT_25447</name>
</gene>
<dbReference type="GO" id="GO:0010605">
    <property type="term" value="P:negative regulation of macromolecule metabolic process"/>
    <property type="evidence" value="ECO:0007669"/>
    <property type="project" value="UniProtKB-ARBA"/>
</dbReference>
<dbReference type="SUPFAM" id="SSF81301">
    <property type="entry name" value="Nucleotidyltransferase"/>
    <property type="match status" value="1"/>
</dbReference>
<dbReference type="SUPFAM" id="SSF81631">
    <property type="entry name" value="PAP/OAS1 substrate-binding domain"/>
    <property type="match status" value="1"/>
</dbReference>
<reference evidence="8" key="2">
    <citation type="submission" date="2015-01" db="EMBL/GenBank/DDBJ databases">
        <title>Evolutionary Origins and Diversification of the Mycorrhizal Mutualists.</title>
        <authorList>
            <consortium name="DOE Joint Genome Institute"/>
            <consortium name="Mycorrhizal Genomics Consortium"/>
            <person name="Kohler A."/>
            <person name="Kuo A."/>
            <person name="Nagy L.G."/>
            <person name="Floudas D."/>
            <person name="Copeland A."/>
            <person name="Barry K.W."/>
            <person name="Cichocki N."/>
            <person name="Veneault-Fourrey C."/>
            <person name="LaButti K."/>
            <person name="Lindquist E.A."/>
            <person name="Lipzen A."/>
            <person name="Lundell T."/>
            <person name="Morin E."/>
            <person name="Murat C."/>
            <person name="Riley R."/>
            <person name="Ohm R."/>
            <person name="Sun H."/>
            <person name="Tunlid A."/>
            <person name="Henrissat B."/>
            <person name="Grigoriev I.V."/>
            <person name="Hibbett D.S."/>
            <person name="Martin F."/>
        </authorList>
    </citation>
    <scope>NUCLEOTIDE SEQUENCE [LARGE SCALE GENOMIC DNA]</scope>
    <source>
        <strain evidence="8">h7</strain>
    </source>
</reference>
<dbReference type="EC" id="2.7.7.19" evidence="2"/>
<evidence type="ECO:0000313" key="8">
    <source>
        <dbReference type="Proteomes" id="UP000053424"/>
    </source>
</evidence>
<feature type="domain" description="Poly(A) RNA polymerase mitochondrial-like central palm" evidence="6">
    <location>
        <begin position="65"/>
        <end position="203"/>
    </location>
</feature>
<dbReference type="CDD" id="cd05402">
    <property type="entry name" value="NT_PAP_TUTase"/>
    <property type="match status" value="1"/>
</dbReference>
<dbReference type="InterPro" id="IPR043519">
    <property type="entry name" value="NT_sf"/>
</dbReference>
<dbReference type="GO" id="GO:0046872">
    <property type="term" value="F:metal ion binding"/>
    <property type="evidence" value="ECO:0007669"/>
    <property type="project" value="UniProtKB-KW"/>
</dbReference>
<evidence type="ECO:0000256" key="3">
    <source>
        <dbReference type="ARBA" id="ARBA00022723"/>
    </source>
</evidence>
<dbReference type="InterPro" id="IPR054708">
    <property type="entry name" value="MTPAP-like_central"/>
</dbReference>
<dbReference type="GO" id="GO:0005730">
    <property type="term" value="C:nucleolus"/>
    <property type="evidence" value="ECO:0007669"/>
    <property type="project" value="TreeGrafter"/>
</dbReference>
<dbReference type="InterPro" id="IPR002058">
    <property type="entry name" value="PAP_assoc"/>
</dbReference>
<sequence>MSYFLGSRLKSNVMAGVPTRTLREGDYEGSPIPPCGDFASPSSSSIGTSPWLPQSTKGMSSPNSLHEEIVLFMKYMQPTPQEIDRRKDLVKRFTALIESFGLGATVQPVGSYVTGLYTPTSDIDMVLVSQSKTRRSSFFHSSNLLSLDLYTILRKLRDSGFSSNIDNVLNASIPLIRITDKITGIEIDLTASDVHAVNATDAVQKWMETDTKLIKMLVIVVKTFLSIRRLGKTYTGGVNSYLLVWMVVSWVKQEWPKNKVAAKARSNDEIDINSLTSGLVALSMSSTAILPHASAANEPPYPLVETLDYGTALIAFFKFYGLEFDYYQTAIKIHPSPRYQNKIYPYSRYPITQRYLLSIFDPADDSIDMGSKAYAIKHVKASFKEAYETLKGRALRGGLSDSLGTALGGDFGNFERKRKKVAGN</sequence>
<name>A0A0C3CJJ5_HEBCY</name>
<keyword evidence="3" id="KW-0479">Metal-binding</keyword>
<dbReference type="GO" id="GO:0031499">
    <property type="term" value="C:TRAMP complex"/>
    <property type="evidence" value="ECO:0007669"/>
    <property type="project" value="TreeGrafter"/>
</dbReference>
<evidence type="ECO:0000256" key="4">
    <source>
        <dbReference type="ARBA" id="ARBA00022842"/>
    </source>
</evidence>
<dbReference type="STRING" id="686832.A0A0C3CJJ5"/>
<comment type="similarity">
    <text evidence="1">Belongs to the DNA polymerase type-B-like family.</text>
</comment>
<dbReference type="Gene3D" id="3.30.460.10">
    <property type="entry name" value="Beta Polymerase, domain 2"/>
    <property type="match status" value="1"/>
</dbReference>
<dbReference type="Pfam" id="PF22600">
    <property type="entry name" value="MTPAP-like_central"/>
    <property type="match status" value="1"/>
</dbReference>
<dbReference type="Pfam" id="PF03828">
    <property type="entry name" value="PAP_assoc"/>
    <property type="match status" value="1"/>
</dbReference>
<protein>
    <recommendedName>
        <fullName evidence="2">polynucleotide adenylyltransferase</fullName>
        <ecNumber evidence="2">2.7.7.19</ecNumber>
    </recommendedName>
</protein>
<dbReference type="HOGENOM" id="CLU_013572_0_0_1"/>
<dbReference type="Proteomes" id="UP000053424">
    <property type="component" value="Unassembled WGS sequence"/>
</dbReference>
<dbReference type="AlphaFoldDB" id="A0A0C3CJJ5"/>
<keyword evidence="8" id="KW-1185">Reference proteome</keyword>
<reference evidence="7 8" key="1">
    <citation type="submission" date="2014-04" db="EMBL/GenBank/DDBJ databases">
        <authorList>
            <consortium name="DOE Joint Genome Institute"/>
            <person name="Kuo A."/>
            <person name="Gay G."/>
            <person name="Dore J."/>
            <person name="Kohler A."/>
            <person name="Nagy L.G."/>
            <person name="Floudas D."/>
            <person name="Copeland A."/>
            <person name="Barry K.W."/>
            <person name="Cichocki N."/>
            <person name="Veneault-Fourrey C."/>
            <person name="LaButti K."/>
            <person name="Lindquist E.A."/>
            <person name="Lipzen A."/>
            <person name="Lundell T."/>
            <person name="Morin E."/>
            <person name="Murat C."/>
            <person name="Sun H."/>
            <person name="Tunlid A."/>
            <person name="Henrissat B."/>
            <person name="Grigoriev I.V."/>
            <person name="Hibbett D.S."/>
            <person name="Martin F."/>
            <person name="Nordberg H.P."/>
            <person name="Cantor M.N."/>
            <person name="Hua S.X."/>
        </authorList>
    </citation>
    <scope>NUCLEOTIDE SEQUENCE [LARGE SCALE GENOMIC DNA]</scope>
    <source>
        <strain evidence="8">h7</strain>
    </source>
</reference>
<evidence type="ECO:0000256" key="1">
    <source>
        <dbReference type="ARBA" id="ARBA00008593"/>
    </source>
</evidence>
<dbReference type="GO" id="GO:0043634">
    <property type="term" value="P:polyadenylation-dependent ncRNA catabolic process"/>
    <property type="evidence" value="ECO:0007669"/>
    <property type="project" value="TreeGrafter"/>
</dbReference>
<accession>A0A0C3CJJ5</accession>
<dbReference type="Gene3D" id="1.10.1410.10">
    <property type="match status" value="1"/>
</dbReference>
<keyword evidence="4" id="KW-0460">Magnesium</keyword>
<evidence type="ECO:0000256" key="2">
    <source>
        <dbReference type="ARBA" id="ARBA00012388"/>
    </source>
</evidence>
<dbReference type="GO" id="GO:0031123">
    <property type="term" value="P:RNA 3'-end processing"/>
    <property type="evidence" value="ECO:0007669"/>
    <property type="project" value="TreeGrafter"/>
</dbReference>
<feature type="domain" description="PAP-associated" evidence="5">
    <location>
        <begin position="309"/>
        <end position="366"/>
    </location>
</feature>
<evidence type="ECO:0000313" key="7">
    <source>
        <dbReference type="EMBL" id="KIM43936.1"/>
    </source>
</evidence>
<organism evidence="7 8">
    <name type="scientific">Hebeloma cylindrosporum</name>
    <dbReference type="NCBI Taxonomy" id="76867"/>
    <lineage>
        <taxon>Eukaryota</taxon>
        <taxon>Fungi</taxon>
        <taxon>Dikarya</taxon>
        <taxon>Basidiomycota</taxon>
        <taxon>Agaricomycotina</taxon>
        <taxon>Agaricomycetes</taxon>
        <taxon>Agaricomycetidae</taxon>
        <taxon>Agaricales</taxon>
        <taxon>Agaricineae</taxon>
        <taxon>Hymenogastraceae</taxon>
        <taxon>Hebeloma</taxon>
    </lineage>
</organism>
<evidence type="ECO:0000259" key="6">
    <source>
        <dbReference type="Pfam" id="PF22600"/>
    </source>
</evidence>
<dbReference type="OrthoDB" id="273917at2759"/>
<dbReference type="PANTHER" id="PTHR23092:SF15">
    <property type="entry name" value="INACTIVE NON-CANONICAL POLY(A) RNA POLYMERASE PROTEIN TRF4-2-RELATED"/>
    <property type="match status" value="1"/>
</dbReference>
<evidence type="ECO:0000259" key="5">
    <source>
        <dbReference type="Pfam" id="PF03828"/>
    </source>
</evidence>
<dbReference type="GO" id="GO:1990817">
    <property type="term" value="F:poly(A) RNA polymerase activity"/>
    <property type="evidence" value="ECO:0007669"/>
    <property type="project" value="UniProtKB-EC"/>
</dbReference>
<dbReference type="PANTHER" id="PTHR23092">
    <property type="entry name" value="POLY(A) RNA POLYMERASE"/>
    <property type="match status" value="1"/>
</dbReference>
<dbReference type="GO" id="GO:0003729">
    <property type="term" value="F:mRNA binding"/>
    <property type="evidence" value="ECO:0007669"/>
    <property type="project" value="TreeGrafter"/>
</dbReference>